<reference evidence="1" key="1">
    <citation type="submission" date="2020-08" db="EMBL/GenBank/DDBJ databases">
        <title>Multicomponent nature underlies the extraordinary mechanical properties of spider dragline silk.</title>
        <authorList>
            <person name="Kono N."/>
            <person name="Nakamura H."/>
            <person name="Mori M."/>
            <person name="Yoshida Y."/>
            <person name="Ohtoshi R."/>
            <person name="Malay A.D."/>
            <person name="Moran D.A.P."/>
            <person name="Tomita M."/>
            <person name="Numata K."/>
            <person name="Arakawa K."/>
        </authorList>
    </citation>
    <scope>NUCLEOTIDE SEQUENCE</scope>
</reference>
<sequence length="123" mass="13549">MDITLRKSSKIITLFEYASITVRDTAAVVGVGNSSVSRILRTFQDSGTSPKRKGKNGCELGTVRRSEVEILLPDLTQQTVKRPSTTAWLLVTSLIILNWGQVMRMALVCELAPHSLNFNTTPT</sequence>
<evidence type="ECO:0000313" key="1">
    <source>
        <dbReference type="EMBL" id="GFY20763.1"/>
    </source>
</evidence>
<name>A0A8X6T7Q6_TRICX</name>
<dbReference type="AlphaFoldDB" id="A0A8X6T7Q6"/>
<gene>
    <name evidence="1" type="ORF">TNCV_1119971</name>
</gene>
<dbReference type="EMBL" id="BMAU01021356">
    <property type="protein sequence ID" value="GFY20763.1"/>
    <property type="molecule type" value="Genomic_DNA"/>
</dbReference>
<dbReference type="Proteomes" id="UP000887159">
    <property type="component" value="Unassembled WGS sequence"/>
</dbReference>
<organism evidence="1 2">
    <name type="scientific">Trichonephila clavipes</name>
    <name type="common">Golden silk orbweaver</name>
    <name type="synonym">Nephila clavipes</name>
    <dbReference type="NCBI Taxonomy" id="2585209"/>
    <lineage>
        <taxon>Eukaryota</taxon>
        <taxon>Metazoa</taxon>
        <taxon>Ecdysozoa</taxon>
        <taxon>Arthropoda</taxon>
        <taxon>Chelicerata</taxon>
        <taxon>Arachnida</taxon>
        <taxon>Araneae</taxon>
        <taxon>Araneomorphae</taxon>
        <taxon>Entelegynae</taxon>
        <taxon>Araneoidea</taxon>
        <taxon>Nephilidae</taxon>
        <taxon>Trichonephila</taxon>
    </lineage>
</organism>
<proteinExistence type="predicted"/>
<keyword evidence="2" id="KW-1185">Reference proteome</keyword>
<protein>
    <submittedName>
        <fullName evidence="1">Uncharacterized protein</fullName>
    </submittedName>
</protein>
<comment type="caution">
    <text evidence="1">The sequence shown here is derived from an EMBL/GenBank/DDBJ whole genome shotgun (WGS) entry which is preliminary data.</text>
</comment>
<accession>A0A8X6T7Q6</accession>
<evidence type="ECO:0000313" key="2">
    <source>
        <dbReference type="Proteomes" id="UP000887159"/>
    </source>
</evidence>